<reference evidence="2" key="2">
    <citation type="submission" date="2022-12" db="EMBL/GenBank/DDBJ databases">
        <title>Vibrio parahaemolyticus become highly virulent by producing novel Tc toxins.</title>
        <authorList>
            <person name="Yang F."/>
            <person name="You Y."/>
            <person name="Lai Q."/>
            <person name="Xu L."/>
            <person name="Li F."/>
        </authorList>
    </citation>
    <scope>NUCLEOTIDE SEQUENCE</scope>
    <source>
        <strain evidence="2">Vp-HL-202005</strain>
        <plasmid evidence="2">pHLD</plasmid>
    </source>
</reference>
<reference evidence="1" key="1">
    <citation type="submission" date="2020-09" db="EMBL/GenBank/DDBJ databases">
        <title>Genome sequence of Vibrio parahaemolyticus isolates.</title>
        <authorList>
            <person name="Hammerl J.A."/>
            <person name="Strauch E."/>
        </authorList>
    </citation>
    <scope>NUCLEOTIDE SEQUENCE</scope>
    <source>
        <strain evidence="1">17-VB00146</strain>
    </source>
</reference>
<dbReference type="RefSeq" id="WP_228085973.1">
    <property type="nucleotide sequence ID" value="NZ_CP097872.1"/>
</dbReference>
<evidence type="ECO:0000313" key="1">
    <source>
        <dbReference type="EMBL" id="MCC3807739.1"/>
    </source>
</evidence>
<name>A0A9Q3UIF5_VIBPH</name>
<gene>
    <name evidence="1" type="ORF">IB292_22210</name>
    <name evidence="2" type="ORF">O1Q84_27630</name>
</gene>
<sequence length="159" mass="18441">MRIKTIGHIGTYAIFAALIFKKQQPYFYRQCEDVHFVHTIPKKTIIHEPKKTKAQKKKDKLKKSETALLLASLQGTSIKKGTPVKKIKLKHLNDENQIAVFKKLKRRFRKHKNLQLTEKNWRQHINKKPAIDIISNLITHSPKQGAFPARGETPFSTSH</sequence>
<dbReference type="EMBL" id="CP114199">
    <property type="protein sequence ID" value="WAT94009.1"/>
    <property type="molecule type" value="Genomic_DNA"/>
</dbReference>
<evidence type="ECO:0000313" key="2">
    <source>
        <dbReference type="EMBL" id="WAT94009.1"/>
    </source>
</evidence>
<dbReference type="EMBL" id="JACVHL010000030">
    <property type="protein sequence ID" value="MCC3807739.1"/>
    <property type="molecule type" value="Genomic_DNA"/>
</dbReference>
<dbReference type="AlphaFoldDB" id="A0A9Q3UIF5"/>
<evidence type="ECO:0000313" key="4">
    <source>
        <dbReference type="Proteomes" id="UP001156560"/>
    </source>
</evidence>
<keyword evidence="2" id="KW-0614">Plasmid</keyword>
<dbReference type="Proteomes" id="UP001156560">
    <property type="component" value="Plasmid pHLD"/>
</dbReference>
<proteinExistence type="predicted"/>
<geneLocation type="plasmid" evidence="2 4">
    <name>pHLD</name>
</geneLocation>
<organism evidence="1 3">
    <name type="scientific">Vibrio parahaemolyticus</name>
    <dbReference type="NCBI Taxonomy" id="670"/>
    <lineage>
        <taxon>Bacteria</taxon>
        <taxon>Pseudomonadati</taxon>
        <taxon>Pseudomonadota</taxon>
        <taxon>Gammaproteobacteria</taxon>
        <taxon>Vibrionales</taxon>
        <taxon>Vibrionaceae</taxon>
        <taxon>Vibrio</taxon>
    </lineage>
</organism>
<dbReference type="Proteomes" id="UP000726777">
    <property type="component" value="Unassembled WGS sequence"/>
</dbReference>
<protein>
    <submittedName>
        <fullName evidence="1">Uncharacterized protein</fullName>
    </submittedName>
</protein>
<evidence type="ECO:0000313" key="3">
    <source>
        <dbReference type="Proteomes" id="UP000726777"/>
    </source>
</evidence>
<accession>A0A9Q3UIF5</accession>